<name>A0ABR1J362_9AGAR</name>
<evidence type="ECO:0000313" key="2">
    <source>
        <dbReference type="EMBL" id="KAK7448062.1"/>
    </source>
</evidence>
<evidence type="ECO:0000256" key="1">
    <source>
        <dbReference type="SAM" id="SignalP"/>
    </source>
</evidence>
<protein>
    <recommendedName>
        <fullName evidence="4">PLC-like phosphodiesterase</fullName>
    </recommendedName>
</protein>
<gene>
    <name evidence="2" type="ORF">VKT23_013818</name>
</gene>
<dbReference type="SUPFAM" id="SSF51695">
    <property type="entry name" value="PLC-like phosphodiesterases"/>
    <property type="match status" value="1"/>
</dbReference>
<dbReference type="EMBL" id="JBANRG010000039">
    <property type="protein sequence ID" value="KAK7448062.1"/>
    <property type="molecule type" value="Genomic_DNA"/>
</dbReference>
<comment type="caution">
    <text evidence="2">The sequence shown here is derived from an EMBL/GenBank/DDBJ whole genome shotgun (WGS) entry which is preliminary data.</text>
</comment>
<organism evidence="2 3">
    <name type="scientific">Marasmiellus scandens</name>
    <dbReference type="NCBI Taxonomy" id="2682957"/>
    <lineage>
        <taxon>Eukaryota</taxon>
        <taxon>Fungi</taxon>
        <taxon>Dikarya</taxon>
        <taxon>Basidiomycota</taxon>
        <taxon>Agaricomycotina</taxon>
        <taxon>Agaricomycetes</taxon>
        <taxon>Agaricomycetidae</taxon>
        <taxon>Agaricales</taxon>
        <taxon>Marasmiineae</taxon>
        <taxon>Omphalotaceae</taxon>
        <taxon>Marasmiellus</taxon>
    </lineage>
</organism>
<feature type="chain" id="PRO_5045712403" description="PLC-like phosphodiesterase" evidence="1">
    <location>
        <begin position="19"/>
        <end position="304"/>
    </location>
</feature>
<dbReference type="Proteomes" id="UP001498398">
    <property type="component" value="Unassembled WGS sequence"/>
</dbReference>
<dbReference type="PANTHER" id="PTHR13593:SF140">
    <property type="entry name" value="PLC-LIKE PHOSPHODIESTERASE"/>
    <property type="match status" value="1"/>
</dbReference>
<evidence type="ECO:0008006" key="4">
    <source>
        <dbReference type="Google" id="ProtNLM"/>
    </source>
</evidence>
<keyword evidence="1" id="KW-0732">Signal</keyword>
<sequence length="304" mass="32863">MAFRITTLLLFAISGALGAALPAKRATVCNGHAELCNRPYGNTTFLGSHDSAFFSSDPFALARDQEVDIPTQLSLGVRFLQSQAHQKDDQLHFCHTSCDLFDGGLVVDYLSKVKTFLDANPNEVLTLLFTNPEGLSLTQMWKPAFDNSGITPLAFVPPHQPMKRSEWPTLGQLIDSGKRVIVFMDAGADGSVDFILPEFTQLWEPPFSETDPTFPCSVDRIDGPLSAPDHLSMLNHNLNVDLLGTGILLSDRIDAPTTNGQTSILANANGCAPFAGGVAPNFVMLDYVNVGQGKQTVDRLNGLA</sequence>
<reference evidence="2 3" key="1">
    <citation type="submission" date="2024-01" db="EMBL/GenBank/DDBJ databases">
        <title>A draft genome for the cacao thread blight pathogen Marasmiellus scandens.</title>
        <authorList>
            <person name="Baruah I.K."/>
            <person name="Leung J."/>
            <person name="Bukari Y."/>
            <person name="Amoako-Attah I."/>
            <person name="Meinhardt L.W."/>
            <person name="Bailey B.A."/>
            <person name="Cohen S.P."/>
        </authorList>
    </citation>
    <scope>NUCLEOTIDE SEQUENCE [LARGE SCALE GENOMIC DNA]</scope>
    <source>
        <strain evidence="2 3">GH-19</strain>
    </source>
</reference>
<keyword evidence="3" id="KW-1185">Reference proteome</keyword>
<dbReference type="Gene3D" id="3.20.20.190">
    <property type="entry name" value="Phosphatidylinositol (PI) phosphodiesterase"/>
    <property type="match status" value="1"/>
</dbReference>
<dbReference type="Pfam" id="PF26146">
    <property type="entry name" value="PI-PLC_X"/>
    <property type="match status" value="1"/>
</dbReference>
<dbReference type="PANTHER" id="PTHR13593">
    <property type="match status" value="1"/>
</dbReference>
<dbReference type="InterPro" id="IPR051057">
    <property type="entry name" value="PI-PLC_domain"/>
</dbReference>
<accession>A0ABR1J362</accession>
<evidence type="ECO:0000313" key="3">
    <source>
        <dbReference type="Proteomes" id="UP001498398"/>
    </source>
</evidence>
<feature type="signal peptide" evidence="1">
    <location>
        <begin position="1"/>
        <end position="18"/>
    </location>
</feature>
<proteinExistence type="predicted"/>
<dbReference type="InterPro" id="IPR017946">
    <property type="entry name" value="PLC-like_Pdiesterase_TIM-brl"/>
</dbReference>